<evidence type="ECO:0000256" key="4">
    <source>
        <dbReference type="ARBA" id="ARBA00022692"/>
    </source>
</evidence>
<proteinExistence type="inferred from homology"/>
<comment type="similarity">
    <text evidence="7">Belongs to the glycosyltransferase 87 family.</text>
</comment>
<feature type="transmembrane region" description="Helical" evidence="8">
    <location>
        <begin position="331"/>
        <end position="349"/>
    </location>
</feature>
<keyword evidence="9" id="KW-0328">Glycosyltransferase</keyword>
<dbReference type="InterPro" id="IPR018584">
    <property type="entry name" value="GT87"/>
</dbReference>
<keyword evidence="4 8" id="KW-0812">Transmembrane</keyword>
<keyword evidence="3 9" id="KW-0808">Transferase</keyword>
<gene>
    <name evidence="9" type="ORF">VRU48_15885</name>
</gene>
<sequence length="400" mass="45775">MNTNFLLTGFSFKTEKQKKNLALAIWLLATVFCVVQSLITHRYNNYLIFENTVRNLFAQQSFYADYPQYHFDSNHYGPVFSVFFMPFAAFPTAVGFLLWNVFNCLVLFWALSTIPVKKHNLLYFIVIPCFVSASLSQQFNPAAGAFIILSYTLLNKNKGFWSAMLIMLGAFIKLYGIVGLAFFFFVKDKKRFVLYLLLWGIFFFVLPMLFSSPAFVVNSYRDWAISLVHKNANNIAEASTDISIMGFIRTVFTTHAIPNSVFLLIGIGLFGLPYLNFKAYQKQRFQLYVLASVLLFPVLFSTGSEDCTYIIAATGIGLWHIYAQSDKLKRVVFIVIYIFSCDFPLLLFPKLASTYPILLSMMSVPFFMVWLLIIYEAATLKKEEPNYDDQLSGLQMSAPL</sequence>
<name>A0ABU7IAW0_9SPHI</name>
<dbReference type="GO" id="GO:0016757">
    <property type="term" value="F:glycosyltransferase activity"/>
    <property type="evidence" value="ECO:0007669"/>
    <property type="project" value="UniProtKB-KW"/>
</dbReference>
<keyword evidence="10" id="KW-1185">Reference proteome</keyword>
<evidence type="ECO:0000256" key="2">
    <source>
        <dbReference type="ARBA" id="ARBA00022475"/>
    </source>
</evidence>
<organism evidence="9 10">
    <name type="scientific">Pedobacter albus</name>
    <dbReference type="NCBI Taxonomy" id="3113905"/>
    <lineage>
        <taxon>Bacteria</taxon>
        <taxon>Pseudomonadati</taxon>
        <taxon>Bacteroidota</taxon>
        <taxon>Sphingobacteriia</taxon>
        <taxon>Sphingobacteriales</taxon>
        <taxon>Sphingobacteriaceae</taxon>
        <taxon>Pedobacter</taxon>
    </lineage>
</organism>
<reference evidence="9 10" key="1">
    <citation type="submission" date="2024-01" db="EMBL/GenBank/DDBJ databases">
        <title>Pedobacter sp. nov., isolated from fresh soil.</title>
        <authorList>
            <person name="Le N.T.T."/>
        </authorList>
    </citation>
    <scope>NUCLEOTIDE SEQUENCE [LARGE SCALE GENOMIC DNA]</scope>
    <source>
        <strain evidence="9 10">KR3-3</strain>
    </source>
</reference>
<protein>
    <submittedName>
        <fullName evidence="9">Glycosyltransferase family 87 protein</fullName>
        <ecNumber evidence="9">2.4.-.-</ecNumber>
    </submittedName>
</protein>
<evidence type="ECO:0000313" key="10">
    <source>
        <dbReference type="Proteomes" id="UP001336835"/>
    </source>
</evidence>
<evidence type="ECO:0000313" key="9">
    <source>
        <dbReference type="EMBL" id="MEE1946607.1"/>
    </source>
</evidence>
<dbReference type="EMBL" id="JAZDQT010000003">
    <property type="protein sequence ID" value="MEE1946607.1"/>
    <property type="molecule type" value="Genomic_DNA"/>
</dbReference>
<keyword evidence="6 8" id="KW-0472">Membrane</keyword>
<evidence type="ECO:0000256" key="7">
    <source>
        <dbReference type="ARBA" id="ARBA00024033"/>
    </source>
</evidence>
<feature type="transmembrane region" description="Helical" evidence="8">
    <location>
        <begin position="21"/>
        <end position="39"/>
    </location>
</feature>
<accession>A0ABU7IAW0</accession>
<evidence type="ECO:0000256" key="3">
    <source>
        <dbReference type="ARBA" id="ARBA00022679"/>
    </source>
</evidence>
<evidence type="ECO:0000256" key="5">
    <source>
        <dbReference type="ARBA" id="ARBA00022989"/>
    </source>
</evidence>
<feature type="transmembrane region" description="Helical" evidence="8">
    <location>
        <begin position="192"/>
        <end position="210"/>
    </location>
</feature>
<keyword evidence="5 8" id="KW-1133">Transmembrane helix</keyword>
<dbReference type="Pfam" id="PF09594">
    <property type="entry name" value="GT87"/>
    <property type="match status" value="1"/>
</dbReference>
<evidence type="ECO:0000256" key="1">
    <source>
        <dbReference type="ARBA" id="ARBA00004651"/>
    </source>
</evidence>
<comment type="caution">
    <text evidence="9">The sequence shown here is derived from an EMBL/GenBank/DDBJ whole genome shotgun (WGS) entry which is preliminary data.</text>
</comment>
<comment type="subcellular location">
    <subcellularLocation>
        <location evidence="1">Cell membrane</location>
        <topology evidence="1">Multi-pass membrane protein</topology>
    </subcellularLocation>
</comment>
<dbReference type="EC" id="2.4.-.-" evidence="9"/>
<feature type="transmembrane region" description="Helical" evidence="8">
    <location>
        <begin position="256"/>
        <end position="275"/>
    </location>
</feature>
<dbReference type="Proteomes" id="UP001336835">
    <property type="component" value="Unassembled WGS sequence"/>
</dbReference>
<feature type="transmembrane region" description="Helical" evidence="8">
    <location>
        <begin position="159"/>
        <end position="185"/>
    </location>
</feature>
<dbReference type="RefSeq" id="WP_330108909.1">
    <property type="nucleotide sequence ID" value="NZ_JAZDQT010000003.1"/>
</dbReference>
<evidence type="ECO:0000256" key="6">
    <source>
        <dbReference type="ARBA" id="ARBA00023136"/>
    </source>
</evidence>
<feature type="transmembrane region" description="Helical" evidence="8">
    <location>
        <begin position="83"/>
        <end position="109"/>
    </location>
</feature>
<feature type="transmembrane region" description="Helical" evidence="8">
    <location>
        <begin position="355"/>
        <end position="375"/>
    </location>
</feature>
<evidence type="ECO:0000256" key="8">
    <source>
        <dbReference type="SAM" id="Phobius"/>
    </source>
</evidence>
<feature type="transmembrane region" description="Helical" evidence="8">
    <location>
        <begin position="121"/>
        <end position="139"/>
    </location>
</feature>
<keyword evidence="2" id="KW-1003">Cell membrane</keyword>